<name>A0ABV8CE37_9GAMM</name>
<keyword evidence="1" id="KW-0732">Signal</keyword>
<comment type="caution">
    <text evidence="2">The sequence shown here is derived from an EMBL/GenBank/DDBJ whole genome shotgun (WGS) entry which is preliminary data.</text>
</comment>
<dbReference type="Proteomes" id="UP001595758">
    <property type="component" value="Unassembled WGS sequence"/>
</dbReference>
<gene>
    <name evidence="2" type="ORF">ACFORL_04035</name>
</gene>
<dbReference type="Pfam" id="PF11393">
    <property type="entry name" value="T4BSS_DotI_IcmL"/>
    <property type="match status" value="1"/>
</dbReference>
<evidence type="ECO:0000256" key="1">
    <source>
        <dbReference type="SAM" id="SignalP"/>
    </source>
</evidence>
<reference evidence="3" key="1">
    <citation type="journal article" date="2019" name="Int. J. Syst. Evol. Microbiol.">
        <title>The Global Catalogue of Microorganisms (GCM) 10K type strain sequencing project: providing services to taxonomists for standard genome sequencing and annotation.</title>
        <authorList>
            <consortium name="The Broad Institute Genomics Platform"/>
            <consortium name="The Broad Institute Genome Sequencing Center for Infectious Disease"/>
            <person name="Wu L."/>
            <person name="Ma J."/>
        </authorList>
    </citation>
    <scope>NUCLEOTIDE SEQUENCE [LARGE SCALE GENOMIC DNA]</scope>
    <source>
        <strain evidence="3">CCUG 59858</strain>
    </source>
</reference>
<keyword evidence="3" id="KW-1185">Reference proteome</keyword>
<feature type="chain" id="PRO_5047145759" evidence="1">
    <location>
        <begin position="23"/>
        <end position="174"/>
    </location>
</feature>
<feature type="signal peptide" evidence="1">
    <location>
        <begin position="1"/>
        <end position="22"/>
    </location>
</feature>
<accession>A0ABV8CE37</accession>
<evidence type="ECO:0000313" key="3">
    <source>
        <dbReference type="Proteomes" id="UP001595758"/>
    </source>
</evidence>
<dbReference type="CDD" id="cd16385">
    <property type="entry name" value="IcmL"/>
    <property type="match status" value="1"/>
</dbReference>
<organism evidence="2 3">
    <name type="scientific">Legionella dresdenensis</name>
    <dbReference type="NCBI Taxonomy" id="450200"/>
    <lineage>
        <taxon>Bacteria</taxon>
        <taxon>Pseudomonadati</taxon>
        <taxon>Pseudomonadota</taxon>
        <taxon>Gammaproteobacteria</taxon>
        <taxon>Legionellales</taxon>
        <taxon>Legionellaceae</taxon>
        <taxon>Legionella</taxon>
    </lineage>
</organism>
<evidence type="ECO:0000313" key="2">
    <source>
        <dbReference type="EMBL" id="MFC3908244.1"/>
    </source>
</evidence>
<dbReference type="EMBL" id="JBHSAB010000004">
    <property type="protein sequence ID" value="MFC3908244.1"/>
    <property type="molecule type" value="Genomic_DNA"/>
</dbReference>
<dbReference type="RefSeq" id="WP_382341341.1">
    <property type="nucleotide sequence ID" value="NZ_JBHSAB010000004.1"/>
</dbReference>
<proteinExistence type="predicted"/>
<sequence>MKRLTTLIMAVAALCSIPTAYAAPDKTQLAVWANEAIIATYTFDYQNFMDQQKALAKYFTADGWTAYSSALATSGVPSVVLKNDYTVSAVATMPPEIKQIGNNWEAVMPVLVVYKNVQFQQKQTLNVTIDFGEAPSGQGVRGFAITHLQSVAAEPPCQCVPVKEGGTQLPLNVQ</sequence>
<dbReference type="InterPro" id="IPR021055">
    <property type="entry name" value="T4BSS_IcmL/DotI"/>
</dbReference>
<protein>
    <submittedName>
        <fullName evidence="2">DotI/IcmL family type IV secretion protein</fullName>
    </submittedName>
</protein>